<reference evidence="2 3" key="1">
    <citation type="submission" date="2016-11" db="EMBL/GenBank/DDBJ databases">
        <title>Actinomyces gypaetusis sp. nov. isolated from the vulture Gypaetus barbatus in Qinghai Tibet Plateau China.</title>
        <authorList>
            <person name="Meng X."/>
        </authorList>
    </citation>
    <scope>NUCLEOTIDE SEQUENCE [LARGE SCALE GENOMIC DNA]</scope>
    <source>
        <strain evidence="2 3">VUL4_2</strain>
    </source>
</reference>
<evidence type="ECO:0000313" key="3">
    <source>
        <dbReference type="Proteomes" id="UP000186785"/>
    </source>
</evidence>
<protein>
    <recommendedName>
        <fullName evidence="1">SseB protein N-terminal domain-containing protein</fullName>
    </recommendedName>
</protein>
<gene>
    <name evidence="2" type="ORF">BSR29_03835</name>
</gene>
<dbReference type="Pfam" id="PF07179">
    <property type="entry name" value="SseB"/>
    <property type="match status" value="1"/>
</dbReference>
<evidence type="ECO:0000259" key="1">
    <source>
        <dbReference type="Pfam" id="PF07179"/>
    </source>
</evidence>
<proteinExistence type="predicted"/>
<dbReference type="Proteomes" id="UP000186785">
    <property type="component" value="Unassembled WGS sequence"/>
</dbReference>
<evidence type="ECO:0000313" key="2">
    <source>
        <dbReference type="EMBL" id="OKL48980.1"/>
    </source>
</evidence>
<feature type="domain" description="SseB protein N-terminal" evidence="1">
    <location>
        <begin position="41"/>
        <end position="137"/>
    </location>
</feature>
<dbReference type="OrthoDB" id="3257250at2"/>
<organism evidence="2 3">
    <name type="scientific">Boudabousia liubingyangii</name>
    <dbReference type="NCBI Taxonomy" id="1921764"/>
    <lineage>
        <taxon>Bacteria</taxon>
        <taxon>Bacillati</taxon>
        <taxon>Actinomycetota</taxon>
        <taxon>Actinomycetes</taxon>
        <taxon>Actinomycetales</taxon>
        <taxon>Actinomycetaceae</taxon>
        <taxon>Boudabousia</taxon>
    </lineage>
</organism>
<dbReference type="RefSeq" id="WP_073708968.1">
    <property type="nucleotide sequence ID" value="NZ_MQSV01000002.1"/>
</dbReference>
<dbReference type="EMBL" id="MQSV01000002">
    <property type="protein sequence ID" value="OKL48980.1"/>
    <property type="molecule type" value="Genomic_DNA"/>
</dbReference>
<dbReference type="InterPro" id="IPR009839">
    <property type="entry name" value="SseB_N"/>
</dbReference>
<name>A0A1Q5PNF2_9ACTO</name>
<dbReference type="STRING" id="1921764.BSR28_03405"/>
<dbReference type="AlphaFoldDB" id="A0A1Q5PNF2"/>
<sequence length="246" mass="26438">MTENRPLKLTEAQRQKLAQRLGQKPVGAAAHDAGDCPAAVAAALSETKVRARLEKVAHALVGQRLLMPVYAHPEEHSEPKNLAESLIRQEVNGQSVLLAFTDVANMRKFDSTARPVPVPVKQFATWALSDQQALMLNQDPELILGMPALSALVVGDNWLPAWANEPLNVAVQDLMSNYPALVGFTFQPQGYGTRLELSVLMTAGPDQAGREARAQVSSFVSQVARIPELPGSCGPLSVAPQPVNLA</sequence>
<comment type="caution">
    <text evidence="2">The sequence shown here is derived from an EMBL/GenBank/DDBJ whole genome shotgun (WGS) entry which is preliminary data.</text>
</comment>
<accession>A0A1Q5PNF2</accession>
<keyword evidence="3" id="KW-1185">Reference proteome</keyword>